<evidence type="ECO:0000313" key="9">
    <source>
        <dbReference type="Proteomes" id="UP001597112"/>
    </source>
</evidence>
<organism evidence="8 9">
    <name type="scientific">Ohtaekwangia kribbensis</name>
    <dbReference type="NCBI Taxonomy" id="688913"/>
    <lineage>
        <taxon>Bacteria</taxon>
        <taxon>Pseudomonadati</taxon>
        <taxon>Bacteroidota</taxon>
        <taxon>Cytophagia</taxon>
        <taxon>Cytophagales</taxon>
        <taxon>Fulvivirgaceae</taxon>
        <taxon>Ohtaekwangia</taxon>
    </lineage>
</organism>
<evidence type="ECO:0000256" key="5">
    <source>
        <dbReference type="PROSITE-ProRule" id="PRU01248"/>
    </source>
</evidence>
<protein>
    <submittedName>
        <fullName evidence="8">Tyrosine-type recombinase/integrase</fullName>
    </submittedName>
</protein>
<dbReference type="RefSeq" id="WP_377581115.1">
    <property type="nucleotide sequence ID" value="NZ_JBHTKA010000007.1"/>
</dbReference>
<dbReference type="InterPro" id="IPR044068">
    <property type="entry name" value="CB"/>
</dbReference>
<gene>
    <name evidence="8" type="ORF">ACFQ21_18880</name>
</gene>
<dbReference type="InterPro" id="IPR011010">
    <property type="entry name" value="DNA_brk_join_enz"/>
</dbReference>
<dbReference type="SUPFAM" id="SSF56349">
    <property type="entry name" value="DNA breaking-rejoining enzymes"/>
    <property type="match status" value="1"/>
</dbReference>
<dbReference type="Gene3D" id="1.10.150.130">
    <property type="match status" value="1"/>
</dbReference>
<name>A0ABW3K7F6_9BACT</name>
<dbReference type="Pfam" id="PF00589">
    <property type="entry name" value="Phage_integrase"/>
    <property type="match status" value="1"/>
</dbReference>
<evidence type="ECO:0000256" key="3">
    <source>
        <dbReference type="ARBA" id="ARBA00023125"/>
    </source>
</evidence>
<dbReference type="PANTHER" id="PTHR30349">
    <property type="entry name" value="PHAGE INTEGRASE-RELATED"/>
    <property type="match status" value="1"/>
</dbReference>
<dbReference type="PANTHER" id="PTHR30349:SF64">
    <property type="entry name" value="PROPHAGE INTEGRASE INTD-RELATED"/>
    <property type="match status" value="1"/>
</dbReference>
<keyword evidence="4" id="KW-0233">DNA recombination</keyword>
<keyword evidence="3 5" id="KW-0238">DNA-binding</keyword>
<reference evidence="9" key="1">
    <citation type="journal article" date="2019" name="Int. J. Syst. Evol. Microbiol.">
        <title>The Global Catalogue of Microorganisms (GCM) 10K type strain sequencing project: providing services to taxonomists for standard genome sequencing and annotation.</title>
        <authorList>
            <consortium name="The Broad Institute Genomics Platform"/>
            <consortium name="The Broad Institute Genome Sequencing Center for Infectious Disease"/>
            <person name="Wu L."/>
            <person name="Ma J."/>
        </authorList>
    </citation>
    <scope>NUCLEOTIDE SEQUENCE [LARGE SCALE GENOMIC DNA]</scope>
    <source>
        <strain evidence="9">CCUG 58938</strain>
    </source>
</reference>
<evidence type="ECO:0000256" key="1">
    <source>
        <dbReference type="ARBA" id="ARBA00008857"/>
    </source>
</evidence>
<feature type="domain" description="Tyr recombinase" evidence="6">
    <location>
        <begin position="185"/>
        <end position="357"/>
    </location>
</feature>
<dbReference type="InterPro" id="IPR050090">
    <property type="entry name" value="Tyrosine_recombinase_XerCD"/>
</dbReference>
<comment type="similarity">
    <text evidence="1">Belongs to the 'phage' integrase family.</text>
</comment>
<dbReference type="PROSITE" id="PS51898">
    <property type="entry name" value="TYR_RECOMBINASE"/>
    <property type="match status" value="1"/>
</dbReference>
<dbReference type="InterPro" id="IPR004107">
    <property type="entry name" value="Integrase_SAM-like_N"/>
</dbReference>
<evidence type="ECO:0000259" key="6">
    <source>
        <dbReference type="PROSITE" id="PS51898"/>
    </source>
</evidence>
<accession>A0ABW3K7F6</accession>
<proteinExistence type="inferred from homology"/>
<evidence type="ECO:0000256" key="4">
    <source>
        <dbReference type="ARBA" id="ARBA00023172"/>
    </source>
</evidence>
<sequence>MKPVVLEPLWHEDKLNIAIRGWLEKDAFRALNNFPNRKYSSTHKCYYIPYRPDAIDALKKILSPYIAIEEAGWERTSKDVPDPLMNVLSIPKEFAETLDRMRYSRATKENYLSQFKIFLSFIYPKTAEEIDQSIIHRYMLYLVNDRKASLSSQNQAINAIKFYLEKVMRQPRTCYYIDRPREEDKLPVVMSEQEIRLLFHHTINLKHKCLLYILYSAGLRISEVLHLKPTDIDADRSLIYIRGAKHNKDRITLLSKVAYQVTRQYLDVYKPQMWLFEGTGNRPYSQRSVNAIIKRNAAKAGITKNVSAHTLRHSFATHLLEQGTDLRYIQNLLGHESSRTTERYTHITNKGLNRITSPLDRLWNEKINEDDREI</sequence>
<comment type="caution">
    <text evidence="8">The sequence shown here is derived from an EMBL/GenBank/DDBJ whole genome shotgun (WGS) entry which is preliminary data.</text>
</comment>
<dbReference type="InterPro" id="IPR002104">
    <property type="entry name" value="Integrase_catalytic"/>
</dbReference>
<keyword evidence="9" id="KW-1185">Reference proteome</keyword>
<dbReference type="Proteomes" id="UP001597112">
    <property type="component" value="Unassembled WGS sequence"/>
</dbReference>
<evidence type="ECO:0000313" key="8">
    <source>
        <dbReference type="EMBL" id="MFD1001400.1"/>
    </source>
</evidence>
<dbReference type="Pfam" id="PF13495">
    <property type="entry name" value="Phage_int_SAM_4"/>
    <property type="match status" value="1"/>
</dbReference>
<dbReference type="Gene3D" id="1.10.443.10">
    <property type="entry name" value="Intergrase catalytic core"/>
    <property type="match status" value="2"/>
</dbReference>
<dbReference type="InterPro" id="IPR013762">
    <property type="entry name" value="Integrase-like_cat_sf"/>
</dbReference>
<evidence type="ECO:0000256" key="2">
    <source>
        <dbReference type="ARBA" id="ARBA00022908"/>
    </source>
</evidence>
<dbReference type="PROSITE" id="PS51900">
    <property type="entry name" value="CB"/>
    <property type="match status" value="1"/>
</dbReference>
<keyword evidence="2" id="KW-0229">DNA integration</keyword>
<dbReference type="EMBL" id="JBHTKA010000007">
    <property type="protein sequence ID" value="MFD1001400.1"/>
    <property type="molecule type" value="Genomic_DNA"/>
</dbReference>
<feature type="domain" description="Core-binding (CB)" evidence="7">
    <location>
        <begin position="85"/>
        <end position="168"/>
    </location>
</feature>
<evidence type="ECO:0000259" key="7">
    <source>
        <dbReference type="PROSITE" id="PS51900"/>
    </source>
</evidence>
<dbReference type="InterPro" id="IPR010998">
    <property type="entry name" value="Integrase_recombinase_N"/>
</dbReference>